<evidence type="ECO:0000313" key="2">
    <source>
        <dbReference type="EMBL" id="KZP08062.1"/>
    </source>
</evidence>
<organism evidence="2 3">
    <name type="scientific">Athelia psychrophila</name>
    <dbReference type="NCBI Taxonomy" id="1759441"/>
    <lineage>
        <taxon>Eukaryota</taxon>
        <taxon>Fungi</taxon>
        <taxon>Dikarya</taxon>
        <taxon>Basidiomycota</taxon>
        <taxon>Agaricomycotina</taxon>
        <taxon>Agaricomycetes</taxon>
        <taxon>Agaricomycetidae</taxon>
        <taxon>Atheliales</taxon>
        <taxon>Atheliaceae</taxon>
        <taxon>Athelia</taxon>
    </lineage>
</organism>
<feature type="region of interest" description="Disordered" evidence="1">
    <location>
        <begin position="46"/>
        <end position="102"/>
    </location>
</feature>
<keyword evidence="3" id="KW-1185">Reference proteome</keyword>
<name>A0A165WZV9_9AGAM</name>
<dbReference type="Proteomes" id="UP000076532">
    <property type="component" value="Unassembled WGS sequence"/>
</dbReference>
<gene>
    <name evidence="2" type="ORF">FIBSPDRAFT_270516</name>
</gene>
<proteinExistence type="predicted"/>
<dbReference type="EMBL" id="KV417732">
    <property type="protein sequence ID" value="KZP08062.1"/>
    <property type="molecule type" value="Genomic_DNA"/>
</dbReference>
<protein>
    <submittedName>
        <fullName evidence="2">Uncharacterized protein</fullName>
    </submittedName>
</protein>
<accession>A0A165WZV9</accession>
<sequence>MGYCAARAFPRLSRRALTYFVFKLLRPRRSFIHTLTHCTCNHCRHRTGGHQSGHRTEASGFASEGKSSIPGFRNRLRDQPVRGSESAVAGYREGGTNGGAEL</sequence>
<evidence type="ECO:0000313" key="3">
    <source>
        <dbReference type="Proteomes" id="UP000076532"/>
    </source>
</evidence>
<reference evidence="2 3" key="1">
    <citation type="journal article" date="2016" name="Mol. Biol. Evol.">
        <title>Comparative Genomics of Early-Diverging Mushroom-Forming Fungi Provides Insights into the Origins of Lignocellulose Decay Capabilities.</title>
        <authorList>
            <person name="Nagy L.G."/>
            <person name="Riley R."/>
            <person name="Tritt A."/>
            <person name="Adam C."/>
            <person name="Daum C."/>
            <person name="Floudas D."/>
            <person name="Sun H."/>
            <person name="Yadav J.S."/>
            <person name="Pangilinan J."/>
            <person name="Larsson K.H."/>
            <person name="Matsuura K."/>
            <person name="Barry K."/>
            <person name="Labutti K."/>
            <person name="Kuo R."/>
            <person name="Ohm R.A."/>
            <person name="Bhattacharya S.S."/>
            <person name="Shirouzu T."/>
            <person name="Yoshinaga Y."/>
            <person name="Martin F.M."/>
            <person name="Grigoriev I.V."/>
            <person name="Hibbett D.S."/>
        </authorList>
    </citation>
    <scope>NUCLEOTIDE SEQUENCE [LARGE SCALE GENOMIC DNA]</scope>
    <source>
        <strain evidence="2 3">CBS 109695</strain>
    </source>
</reference>
<feature type="compositionally biased region" description="Gly residues" evidence="1">
    <location>
        <begin position="92"/>
        <end position="102"/>
    </location>
</feature>
<evidence type="ECO:0000256" key="1">
    <source>
        <dbReference type="SAM" id="MobiDB-lite"/>
    </source>
</evidence>
<dbReference type="AlphaFoldDB" id="A0A165WZV9"/>